<feature type="non-terminal residue" evidence="2">
    <location>
        <position position="51"/>
    </location>
</feature>
<feature type="region of interest" description="Disordered" evidence="1">
    <location>
        <begin position="1"/>
        <end position="51"/>
    </location>
</feature>
<gene>
    <name evidence="2" type="ORF">CUNI_LOCUS22303</name>
</gene>
<feature type="compositionally biased region" description="Low complexity" evidence="1">
    <location>
        <begin position="14"/>
        <end position="51"/>
    </location>
</feature>
<evidence type="ECO:0000256" key="1">
    <source>
        <dbReference type="SAM" id="MobiDB-lite"/>
    </source>
</evidence>
<accession>A0A8S4A906</accession>
<dbReference type="EMBL" id="CAJHNH020008567">
    <property type="protein sequence ID" value="CAG5136745.1"/>
    <property type="molecule type" value="Genomic_DNA"/>
</dbReference>
<feature type="non-terminal residue" evidence="2">
    <location>
        <position position="1"/>
    </location>
</feature>
<dbReference type="Proteomes" id="UP000678393">
    <property type="component" value="Unassembled WGS sequence"/>
</dbReference>
<protein>
    <submittedName>
        <fullName evidence="2">Uncharacterized protein</fullName>
    </submittedName>
</protein>
<proteinExistence type="predicted"/>
<keyword evidence="3" id="KW-1185">Reference proteome</keyword>
<comment type="caution">
    <text evidence="2">The sequence shown here is derived from an EMBL/GenBank/DDBJ whole genome shotgun (WGS) entry which is preliminary data.</text>
</comment>
<name>A0A8S4A906_9EUPU</name>
<sequence>LYNQYSQGYGAPVSQHQGQGQPSPAQGQIMYGQPGAPGPYGQAPGVPQQPQ</sequence>
<organism evidence="2 3">
    <name type="scientific">Candidula unifasciata</name>
    <dbReference type="NCBI Taxonomy" id="100452"/>
    <lineage>
        <taxon>Eukaryota</taxon>
        <taxon>Metazoa</taxon>
        <taxon>Spiralia</taxon>
        <taxon>Lophotrochozoa</taxon>
        <taxon>Mollusca</taxon>
        <taxon>Gastropoda</taxon>
        <taxon>Heterobranchia</taxon>
        <taxon>Euthyneura</taxon>
        <taxon>Panpulmonata</taxon>
        <taxon>Eupulmonata</taxon>
        <taxon>Stylommatophora</taxon>
        <taxon>Helicina</taxon>
        <taxon>Helicoidea</taxon>
        <taxon>Geomitridae</taxon>
        <taxon>Candidula</taxon>
    </lineage>
</organism>
<reference evidence="2" key="1">
    <citation type="submission" date="2021-04" db="EMBL/GenBank/DDBJ databases">
        <authorList>
            <consortium name="Molecular Ecology Group"/>
        </authorList>
    </citation>
    <scope>NUCLEOTIDE SEQUENCE</scope>
</reference>
<evidence type="ECO:0000313" key="3">
    <source>
        <dbReference type="Proteomes" id="UP000678393"/>
    </source>
</evidence>
<evidence type="ECO:0000313" key="2">
    <source>
        <dbReference type="EMBL" id="CAG5136745.1"/>
    </source>
</evidence>
<dbReference type="AlphaFoldDB" id="A0A8S4A906"/>